<evidence type="ECO:0000313" key="2">
    <source>
        <dbReference type="Proteomes" id="UP000297452"/>
    </source>
</evidence>
<proteinExistence type="predicted"/>
<comment type="caution">
    <text evidence="1">The sequence shown here is derived from an EMBL/GenBank/DDBJ whole genome shotgun (WGS) entry which is preliminary data.</text>
</comment>
<dbReference type="Proteomes" id="UP000297452">
    <property type="component" value="Unassembled WGS sequence"/>
</dbReference>
<sequence length="72" mass="8173">MLPIISEVVSKGVCRYRRRQESVRPERHKAVVGVVIIEVEGKRSTILPVLDANLPKSEMRTQRITVNMSEVS</sequence>
<organism evidence="1 2">
    <name type="scientific">Botryotinia narcissicola</name>
    <dbReference type="NCBI Taxonomy" id="278944"/>
    <lineage>
        <taxon>Eukaryota</taxon>
        <taxon>Fungi</taxon>
        <taxon>Dikarya</taxon>
        <taxon>Ascomycota</taxon>
        <taxon>Pezizomycotina</taxon>
        <taxon>Leotiomycetes</taxon>
        <taxon>Helotiales</taxon>
        <taxon>Sclerotiniaceae</taxon>
        <taxon>Botryotinia</taxon>
    </lineage>
</organism>
<name>A0A4Z1JFE1_9HELO</name>
<dbReference type="AlphaFoldDB" id="A0A4Z1JFE1"/>
<reference evidence="1 2" key="1">
    <citation type="submission" date="2017-12" db="EMBL/GenBank/DDBJ databases">
        <title>Comparative genomics of Botrytis spp.</title>
        <authorList>
            <person name="Valero-Jimenez C.A."/>
            <person name="Tapia P."/>
            <person name="Veloso J."/>
            <person name="Silva-Moreno E."/>
            <person name="Staats M."/>
            <person name="Valdes J.H."/>
            <person name="Van Kan J.A.L."/>
        </authorList>
    </citation>
    <scope>NUCLEOTIDE SEQUENCE [LARGE SCALE GENOMIC DNA]</scope>
    <source>
        <strain evidence="1 2">MUCL2120</strain>
    </source>
</reference>
<accession>A0A4Z1JFE1</accession>
<dbReference type="EMBL" id="PQXJ01000033">
    <property type="protein sequence ID" value="TGO67923.1"/>
    <property type="molecule type" value="Genomic_DNA"/>
</dbReference>
<gene>
    <name evidence="1" type="ORF">BOTNAR_0033g00210</name>
</gene>
<protein>
    <submittedName>
        <fullName evidence="1">Uncharacterized protein</fullName>
    </submittedName>
</protein>
<dbReference type="OrthoDB" id="10425085at2759"/>
<keyword evidence="2" id="KW-1185">Reference proteome</keyword>
<evidence type="ECO:0000313" key="1">
    <source>
        <dbReference type="EMBL" id="TGO67923.1"/>
    </source>
</evidence>